<keyword evidence="1" id="KW-0732">Signal</keyword>
<proteinExistence type="predicted"/>
<dbReference type="EMBL" id="HG937692">
    <property type="protein sequence ID" value="CDP36114.1"/>
    <property type="molecule type" value="Genomic_DNA"/>
</dbReference>
<feature type="chain" id="PRO_5001593076" evidence="1">
    <location>
        <begin position="20"/>
        <end position="152"/>
    </location>
</feature>
<sequence length="152" mass="16594">MKWWLWAGLGTVAAANTEAVVIDATGCDHRDADSNVEILSGSIQSQVAPVQFENVTKRWKLVGSGKYQVRLCWPASHPGSFKVTAEGCEIKVTYDPDYYSHLLEDPIEVPYELIADPLVFGIPHSVVGTIGLVAVGAVSSYFLVDPILEYIL</sequence>
<reference evidence="2" key="1">
    <citation type="submission" date="2014-02" db="EMBL/GenBank/DDBJ databases">
        <authorList>
            <person name="Genoscope - CEA"/>
        </authorList>
    </citation>
    <scope>NUCLEOTIDE SEQUENCE</scope>
    <source>
        <strain evidence="2">LS3</strain>
    </source>
</reference>
<accession>A0A060T5N6</accession>
<reference evidence="2" key="2">
    <citation type="submission" date="2014-06" db="EMBL/GenBank/DDBJ databases">
        <title>The complete genome of Blastobotrys (Arxula) adeninivorans LS3 - a yeast of biotechnological interest.</title>
        <authorList>
            <person name="Kunze G."/>
            <person name="Gaillardin C."/>
            <person name="Czernicka M."/>
            <person name="Durrens P."/>
            <person name="Martin T."/>
            <person name="Boer E."/>
            <person name="Gabaldon T."/>
            <person name="Cruz J."/>
            <person name="Talla E."/>
            <person name="Marck C."/>
            <person name="Goffeau A."/>
            <person name="Barbe V."/>
            <person name="Baret P."/>
            <person name="Baronian K."/>
            <person name="Beier S."/>
            <person name="Bleykasten C."/>
            <person name="Bode R."/>
            <person name="Casaregola S."/>
            <person name="Despons L."/>
            <person name="Fairhead C."/>
            <person name="Giersberg M."/>
            <person name="Gierski P."/>
            <person name="Hahnel U."/>
            <person name="Hartmann A."/>
            <person name="Jankowska D."/>
            <person name="Jubin C."/>
            <person name="Jung P."/>
            <person name="Lafontaine I."/>
            <person name="Leh-Louis V."/>
            <person name="Lemaire M."/>
            <person name="Marcet-Houben M."/>
            <person name="Mascher M."/>
            <person name="Morel G."/>
            <person name="Richard G.-F."/>
            <person name="Riechen J."/>
            <person name="Sacerdot C."/>
            <person name="Sarkar A."/>
            <person name="Savel G."/>
            <person name="Schacherer J."/>
            <person name="Sherman D."/>
            <person name="Straub M.-L."/>
            <person name="Stein N."/>
            <person name="Thierry A."/>
            <person name="Trautwein-Schult A."/>
            <person name="Westhof E."/>
            <person name="Worch S."/>
            <person name="Dujon B."/>
            <person name="Souciet J.-L."/>
            <person name="Wincker P."/>
            <person name="Scholz U."/>
            <person name="Neuveglise N."/>
        </authorList>
    </citation>
    <scope>NUCLEOTIDE SEQUENCE</scope>
    <source>
        <strain evidence="2">LS3</strain>
    </source>
</reference>
<gene>
    <name evidence="2" type="ORF">GNLVRS02_ARAD1B05610g</name>
</gene>
<dbReference type="AlphaFoldDB" id="A0A060T5N6"/>
<evidence type="ECO:0000313" key="2">
    <source>
        <dbReference type="EMBL" id="CDP36114.1"/>
    </source>
</evidence>
<evidence type="ECO:0000256" key="1">
    <source>
        <dbReference type="SAM" id="SignalP"/>
    </source>
</evidence>
<name>A0A060T5N6_BLAAD</name>
<organism evidence="2">
    <name type="scientific">Blastobotrys adeninivorans</name>
    <name type="common">Yeast</name>
    <name type="synonym">Arxula adeninivorans</name>
    <dbReference type="NCBI Taxonomy" id="409370"/>
    <lineage>
        <taxon>Eukaryota</taxon>
        <taxon>Fungi</taxon>
        <taxon>Dikarya</taxon>
        <taxon>Ascomycota</taxon>
        <taxon>Saccharomycotina</taxon>
        <taxon>Dipodascomycetes</taxon>
        <taxon>Dipodascales</taxon>
        <taxon>Trichomonascaceae</taxon>
        <taxon>Blastobotrys</taxon>
    </lineage>
</organism>
<protein>
    <submittedName>
        <fullName evidence="2">ARAD1B05610p</fullName>
    </submittedName>
</protein>
<feature type="signal peptide" evidence="1">
    <location>
        <begin position="1"/>
        <end position="19"/>
    </location>
</feature>